<dbReference type="InterPro" id="IPR036010">
    <property type="entry name" value="2Fe-2S_ferredoxin-like_sf"/>
</dbReference>
<dbReference type="InterPro" id="IPR001041">
    <property type="entry name" value="2Fe-2S_ferredoxin-type"/>
</dbReference>
<dbReference type="InterPro" id="IPR001709">
    <property type="entry name" value="Flavoprot_Pyr_Nucl_cyt_Rdtase"/>
</dbReference>
<evidence type="ECO:0000259" key="12">
    <source>
        <dbReference type="PROSITE" id="PS51085"/>
    </source>
</evidence>
<evidence type="ECO:0000256" key="7">
    <source>
        <dbReference type="ARBA" id="ARBA00023002"/>
    </source>
</evidence>
<evidence type="ECO:0000256" key="11">
    <source>
        <dbReference type="ARBA" id="ARBA00061434"/>
    </source>
</evidence>
<comment type="similarity">
    <text evidence="11">In the N-terminal section; belongs to the FAD-binding oxidoreductase type 6 family.</text>
</comment>
<keyword evidence="5" id="KW-0479">Metal-binding</keyword>
<dbReference type="GO" id="GO:0046872">
    <property type="term" value="F:metal ion binding"/>
    <property type="evidence" value="ECO:0007669"/>
    <property type="project" value="UniProtKB-KW"/>
</dbReference>
<dbReference type="InterPro" id="IPR001433">
    <property type="entry name" value="OxRdtase_FAD/NAD-bd"/>
</dbReference>
<dbReference type="OrthoDB" id="9796486at2"/>
<dbReference type="SUPFAM" id="SSF54292">
    <property type="entry name" value="2Fe-2S ferredoxin-like"/>
    <property type="match status" value="1"/>
</dbReference>
<evidence type="ECO:0000256" key="8">
    <source>
        <dbReference type="ARBA" id="ARBA00023004"/>
    </source>
</evidence>
<dbReference type="InterPro" id="IPR017938">
    <property type="entry name" value="Riboflavin_synthase-like_b-brl"/>
</dbReference>
<keyword evidence="2" id="KW-0285">Flavoprotein</keyword>
<dbReference type="CDD" id="cd06215">
    <property type="entry name" value="FNR_iron_sulfur_binding_1"/>
    <property type="match status" value="1"/>
</dbReference>
<keyword evidence="15" id="KW-1185">Reference proteome</keyword>
<feature type="domain" description="FAD-binding FR-type" evidence="13">
    <location>
        <begin position="1"/>
        <end position="98"/>
    </location>
</feature>
<dbReference type="Pfam" id="PF00111">
    <property type="entry name" value="Fer2"/>
    <property type="match status" value="1"/>
</dbReference>
<gene>
    <name evidence="14" type="ORF">VEZ01S_52_00550</name>
</gene>
<dbReference type="PANTHER" id="PTHR47354:SF6">
    <property type="entry name" value="NADH OXIDOREDUCTASE HCR"/>
    <property type="match status" value="1"/>
</dbReference>
<comment type="caution">
    <text evidence="14">The sequence shown here is derived from an EMBL/GenBank/DDBJ whole genome shotgun (WGS) entry which is preliminary data.</text>
</comment>
<keyword evidence="3" id="KW-0472">Membrane</keyword>
<proteinExistence type="inferred from homology"/>
<dbReference type="InterPro" id="IPR050415">
    <property type="entry name" value="MRET"/>
</dbReference>
<dbReference type="InterPro" id="IPR008333">
    <property type="entry name" value="Cbr1-like_FAD-bd_dom"/>
</dbReference>
<dbReference type="AlphaFoldDB" id="U3B6Z7"/>
<keyword evidence="3" id="KW-0812">Transmembrane</keyword>
<organism evidence="14 15">
    <name type="scientific">Vibrio ezurae NBRC 102218</name>
    <dbReference type="NCBI Taxonomy" id="1219080"/>
    <lineage>
        <taxon>Bacteria</taxon>
        <taxon>Pseudomonadati</taxon>
        <taxon>Pseudomonadota</taxon>
        <taxon>Gammaproteobacteria</taxon>
        <taxon>Vibrionales</taxon>
        <taxon>Vibrionaceae</taxon>
        <taxon>Vibrio</taxon>
    </lineage>
</organism>
<dbReference type="SUPFAM" id="SSF63380">
    <property type="entry name" value="Riboflavin synthase domain-like"/>
    <property type="match status" value="1"/>
</dbReference>
<dbReference type="InterPro" id="IPR039261">
    <property type="entry name" value="FNR_nucleotide-bd"/>
</dbReference>
<dbReference type="RefSeq" id="WP_021714894.1">
    <property type="nucleotide sequence ID" value="NZ_BATM01000052.1"/>
</dbReference>
<dbReference type="PRINTS" id="PR00371">
    <property type="entry name" value="FPNCR"/>
</dbReference>
<dbReference type="InterPro" id="IPR006058">
    <property type="entry name" value="2Fe2S_fd_BS"/>
</dbReference>
<comment type="cofactor">
    <cofactor evidence="1">
        <name>FAD</name>
        <dbReference type="ChEBI" id="CHEBI:57692"/>
    </cofactor>
</comment>
<evidence type="ECO:0000256" key="10">
    <source>
        <dbReference type="ARBA" id="ARBA00034078"/>
    </source>
</evidence>
<evidence type="ECO:0000256" key="2">
    <source>
        <dbReference type="ARBA" id="ARBA00022630"/>
    </source>
</evidence>
<dbReference type="PRINTS" id="PR00406">
    <property type="entry name" value="CYTB5RDTASE"/>
</dbReference>
<evidence type="ECO:0000256" key="9">
    <source>
        <dbReference type="ARBA" id="ARBA00023014"/>
    </source>
</evidence>
<protein>
    <submittedName>
        <fullName evidence="14">Putative oxidoreductase</fullName>
    </submittedName>
</protein>
<comment type="cofactor">
    <cofactor evidence="10">
        <name>[2Fe-2S] cluster</name>
        <dbReference type="ChEBI" id="CHEBI:190135"/>
    </cofactor>
</comment>
<dbReference type="STRING" id="1219080.VEZ01S_52_00550"/>
<dbReference type="Pfam" id="PF00970">
    <property type="entry name" value="FAD_binding_6"/>
    <property type="match status" value="1"/>
</dbReference>
<evidence type="ECO:0000313" key="15">
    <source>
        <dbReference type="Proteomes" id="UP000016562"/>
    </source>
</evidence>
<dbReference type="GO" id="GO:0016491">
    <property type="term" value="F:oxidoreductase activity"/>
    <property type="evidence" value="ECO:0007669"/>
    <property type="project" value="UniProtKB-KW"/>
</dbReference>
<dbReference type="EMBL" id="BATM01000052">
    <property type="protein sequence ID" value="GAD81197.1"/>
    <property type="molecule type" value="Genomic_DNA"/>
</dbReference>
<keyword evidence="6" id="KW-0274">FAD</keyword>
<evidence type="ECO:0000256" key="5">
    <source>
        <dbReference type="ARBA" id="ARBA00022723"/>
    </source>
</evidence>
<name>U3B6Z7_9VIBR</name>
<dbReference type="Gene3D" id="3.40.50.80">
    <property type="entry name" value="Nucleotide-binding domain of ferredoxin-NADP reductase (FNR) module"/>
    <property type="match status" value="1"/>
</dbReference>
<evidence type="ECO:0000256" key="3">
    <source>
        <dbReference type="ARBA" id="ARBA00022692"/>
    </source>
</evidence>
<dbReference type="InterPro" id="IPR017927">
    <property type="entry name" value="FAD-bd_FR_type"/>
</dbReference>
<dbReference type="InterPro" id="IPR012675">
    <property type="entry name" value="Beta-grasp_dom_sf"/>
</dbReference>
<dbReference type="GO" id="GO:0051537">
    <property type="term" value="F:2 iron, 2 sulfur cluster binding"/>
    <property type="evidence" value="ECO:0007669"/>
    <property type="project" value="UniProtKB-KW"/>
</dbReference>
<reference evidence="14 15" key="1">
    <citation type="submission" date="2013-09" db="EMBL/GenBank/DDBJ databases">
        <title>Whole genome shotgun sequence of Vibrio ezurae NBRC 102218.</title>
        <authorList>
            <person name="Yoshida I."/>
            <person name="Hosoyama A."/>
            <person name="Numata M."/>
            <person name="Hashimoto M."/>
            <person name="Hosoyama Y."/>
            <person name="Tsuchikane K."/>
            <person name="Noguchi M."/>
            <person name="Hirakata S."/>
            <person name="Ichikawa N."/>
            <person name="Ohji S."/>
            <person name="Yamazoe A."/>
            <person name="Fujita N."/>
        </authorList>
    </citation>
    <scope>NUCLEOTIDE SEQUENCE [LARGE SCALE GENOMIC DNA]</scope>
    <source>
        <strain evidence="14 15">NBRC 102218</strain>
    </source>
</reference>
<keyword evidence="9" id="KW-0411">Iron-sulfur</keyword>
<dbReference type="Proteomes" id="UP000016562">
    <property type="component" value="Unassembled WGS sequence"/>
</dbReference>
<evidence type="ECO:0000256" key="6">
    <source>
        <dbReference type="ARBA" id="ARBA00022827"/>
    </source>
</evidence>
<dbReference type="PANTHER" id="PTHR47354">
    <property type="entry name" value="NADH OXIDOREDUCTASE HCR"/>
    <property type="match status" value="1"/>
</dbReference>
<evidence type="ECO:0000256" key="4">
    <source>
        <dbReference type="ARBA" id="ARBA00022714"/>
    </source>
</evidence>
<dbReference type="eggNOG" id="COG1018">
    <property type="taxonomic scope" value="Bacteria"/>
</dbReference>
<dbReference type="Gene3D" id="2.40.30.10">
    <property type="entry name" value="Translation factors"/>
    <property type="match status" value="1"/>
</dbReference>
<dbReference type="SUPFAM" id="SSF52343">
    <property type="entry name" value="Ferredoxin reductase-like, C-terminal NADP-linked domain"/>
    <property type="match status" value="1"/>
</dbReference>
<evidence type="ECO:0000259" key="13">
    <source>
        <dbReference type="PROSITE" id="PS51384"/>
    </source>
</evidence>
<dbReference type="PROSITE" id="PS00197">
    <property type="entry name" value="2FE2S_FER_1"/>
    <property type="match status" value="1"/>
</dbReference>
<dbReference type="CDD" id="cd00207">
    <property type="entry name" value="fer2"/>
    <property type="match status" value="1"/>
</dbReference>
<evidence type="ECO:0000313" key="14">
    <source>
        <dbReference type="EMBL" id="GAD81197.1"/>
    </source>
</evidence>
<feature type="domain" description="2Fe-2S ferredoxin-type" evidence="12">
    <location>
        <begin position="242"/>
        <end position="327"/>
    </location>
</feature>
<evidence type="ECO:0000256" key="1">
    <source>
        <dbReference type="ARBA" id="ARBA00001974"/>
    </source>
</evidence>
<dbReference type="Gene3D" id="3.10.20.30">
    <property type="match status" value="1"/>
</dbReference>
<accession>U3B6Z7</accession>
<dbReference type="Pfam" id="PF00175">
    <property type="entry name" value="NAD_binding_1"/>
    <property type="match status" value="1"/>
</dbReference>
<keyword evidence="7" id="KW-0560">Oxidoreductase</keyword>
<sequence length="327" mass="35413">MQLTCTDIRHDTSDVTTYWFETDNAFDFIPGQFLPLEVEIEGTTHQRCYSLASLPGEKKCSLTIKRVAGGLVSNYLADSFAVGDSLSCSNAAGDFHLNLVEQQPLLMLSAGSGVTPVYSMLQARLAADTDADIVFIHSASTPSDRIYVQELEALAEKHSNLKLVWAVSREHDQTLYHGRLSQALLQSVVPDVASRTVLMCGPEAYMESAKTWLEALGVASAQVYNEQFQVAMDLAENSFDAQSHTLTVNGSEVSIAGDESVLDALEKEGLPIFAACRAGVCGSCRCKGDKDKLVSATTGPLSEEDIEQGYFLACASQVKEDMFVEIG</sequence>
<keyword evidence="4" id="KW-0001">2Fe-2S</keyword>
<keyword evidence="8" id="KW-0408">Iron</keyword>
<dbReference type="PROSITE" id="PS51085">
    <property type="entry name" value="2FE2S_FER_2"/>
    <property type="match status" value="1"/>
</dbReference>
<dbReference type="PROSITE" id="PS51384">
    <property type="entry name" value="FAD_FR"/>
    <property type="match status" value="1"/>
</dbReference>